<dbReference type="InterPro" id="IPR006869">
    <property type="entry name" value="DUF547"/>
</dbReference>
<evidence type="ECO:0000256" key="2">
    <source>
        <dbReference type="SAM" id="Phobius"/>
    </source>
</evidence>
<feature type="domain" description="DUF547" evidence="3">
    <location>
        <begin position="134"/>
        <end position="236"/>
    </location>
</feature>
<dbReference type="PANTHER" id="PTHR34386">
    <property type="entry name" value="GLUTAREDOXIN"/>
    <property type="match status" value="1"/>
</dbReference>
<feature type="transmembrane region" description="Helical" evidence="2">
    <location>
        <begin position="40"/>
        <end position="57"/>
    </location>
</feature>
<dbReference type="Pfam" id="PF04784">
    <property type="entry name" value="DUF547"/>
    <property type="match status" value="1"/>
</dbReference>
<feature type="region of interest" description="Disordered" evidence="1">
    <location>
        <begin position="1"/>
        <end position="30"/>
    </location>
</feature>
<keyword evidence="2" id="KW-0472">Membrane</keyword>
<organism evidence="4 5">
    <name type="scientific">Fuerstiella marisgermanici</name>
    <dbReference type="NCBI Taxonomy" id="1891926"/>
    <lineage>
        <taxon>Bacteria</taxon>
        <taxon>Pseudomonadati</taxon>
        <taxon>Planctomycetota</taxon>
        <taxon>Planctomycetia</taxon>
        <taxon>Planctomycetales</taxon>
        <taxon>Planctomycetaceae</taxon>
        <taxon>Fuerstiella</taxon>
    </lineage>
</organism>
<dbReference type="EMBL" id="CP017641">
    <property type="protein sequence ID" value="APZ96483.1"/>
    <property type="molecule type" value="Genomic_DNA"/>
</dbReference>
<dbReference type="GO" id="GO:0045454">
    <property type="term" value="P:cell redox homeostasis"/>
    <property type="evidence" value="ECO:0007669"/>
    <property type="project" value="TreeGrafter"/>
</dbReference>
<name>A0A1P8WR02_9PLAN</name>
<sequence>MDSSKQTPATRKPVSSSETTTAEADQISGRQVSRTSRNGILFLLITAVGVGVLHVKFDIFNSLAVQFLGPPQVELSEAYANTETTHQFDHSILNNLLQQNVDADGWVDYSGINSSVGNLDAYLDLIAKADMNTFGRDDRLAFLINAYNAFTLKLIVDNYPLESIKDIPADQRWDAVRWNLAGQTVSLSQIEHELIRPNFAEPRIHFALVCAAIGCPPLLNEVYSGDRLEEQLSRQTSYVHQHATWFQFDSGSSDLKLTQLYNWYGGGFEQSEGSVLAFVSQQVPELKQAITSNGNPSIKWLTYDWKLNDVANREVR</sequence>
<protein>
    <recommendedName>
        <fullName evidence="3">DUF547 domain-containing protein</fullName>
    </recommendedName>
</protein>
<dbReference type="PANTHER" id="PTHR34386:SF1">
    <property type="entry name" value="GLUTAREDOXIN-LIKE PROTEIN NRDH"/>
    <property type="match status" value="1"/>
</dbReference>
<dbReference type="AlphaFoldDB" id="A0A1P8WR02"/>
<keyword evidence="5" id="KW-1185">Reference proteome</keyword>
<dbReference type="InterPro" id="IPR051548">
    <property type="entry name" value="Grx-like_ET"/>
</dbReference>
<dbReference type="STRING" id="1891926.Fuma_06152"/>
<proteinExistence type="predicted"/>
<evidence type="ECO:0000256" key="1">
    <source>
        <dbReference type="SAM" id="MobiDB-lite"/>
    </source>
</evidence>
<gene>
    <name evidence="4" type="ORF">Fuma_06152</name>
</gene>
<keyword evidence="2" id="KW-1133">Transmembrane helix</keyword>
<evidence type="ECO:0000259" key="3">
    <source>
        <dbReference type="Pfam" id="PF04784"/>
    </source>
</evidence>
<evidence type="ECO:0000313" key="4">
    <source>
        <dbReference type="EMBL" id="APZ96483.1"/>
    </source>
</evidence>
<keyword evidence="2" id="KW-0812">Transmembrane</keyword>
<dbReference type="GO" id="GO:0009055">
    <property type="term" value="F:electron transfer activity"/>
    <property type="evidence" value="ECO:0007669"/>
    <property type="project" value="TreeGrafter"/>
</dbReference>
<accession>A0A1P8WR02</accession>
<evidence type="ECO:0000313" key="5">
    <source>
        <dbReference type="Proteomes" id="UP000187735"/>
    </source>
</evidence>
<dbReference type="KEGG" id="fmr:Fuma_06152"/>
<dbReference type="Proteomes" id="UP000187735">
    <property type="component" value="Chromosome"/>
</dbReference>
<reference evidence="4 5" key="1">
    <citation type="journal article" date="2016" name="Front. Microbiol.">
        <title>Fuerstia marisgermanicae gen. nov., sp. nov., an Unusual Member of the Phylum Planctomycetes from the German Wadden Sea.</title>
        <authorList>
            <person name="Kohn T."/>
            <person name="Heuer A."/>
            <person name="Jogler M."/>
            <person name="Vollmers J."/>
            <person name="Boedeker C."/>
            <person name="Bunk B."/>
            <person name="Rast P."/>
            <person name="Borchert D."/>
            <person name="Glockner I."/>
            <person name="Freese H.M."/>
            <person name="Klenk H.P."/>
            <person name="Overmann J."/>
            <person name="Kaster A.K."/>
            <person name="Rohde M."/>
            <person name="Wiegand S."/>
            <person name="Jogler C."/>
        </authorList>
    </citation>
    <scope>NUCLEOTIDE SEQUENCE [LARGE SCALE GENOMIC DNA]</scope>
    <source>
        <strain evidence="4 5">NH11</strain>
    </source>
</reference>